<accession>A0ABW0P0Z2</accession>
<gene>
    <name evidence="1" type="ORF">ACFPN9_08785</name>
</gene>
<dbReference type="EMBL" id="JBHSLU010000017">
    <property type="protein sequence ID" value="MFC5505352.1"/>
    <property type="molecule type" value="Genomic_DNA"/>
</dbReference>
<protein>
    <submittedName>
        <fullName evidence="1">Uncharacterized protein</fullName>
    </submittedName>
</protein>
<dbReference type="RefSeq" id="WP_377816449.1">
    <property type="nucleotide sequence ID" value="NZ_JBHSLU010000017.1"/>
</dbReference>
<keyword evidence="2" id="KW-1185">Reference proteome</keyword>
<organism evidence="1 2">
    <name type="scientific">Bosea massiliensis</name>
    <dbReference type="NCBI Taxonomy" id="151419"/>
    <lineage>
        <taxon>Bacteria</taxon>
        <taxon>Pseudomonadati</taxon>
        <taxon>Pseudomonadota</taxon>
        <taxon>Alphaproteobacteria</taxon>
        <taxon>Hyphomicrobiales</taxon>
        <taxon>Boseaceae</taxon>
        <taxon>Bosea</taxon>
    </lineage>
</organism>
<evidence type="ECO:0000313" key="2">
    <source>
        <dbReference type="Proteomes" id="UP001596060"/>
    </source>
</evidence>
<comment type="caution">
    <text evidence="1">The sequence shown here is derived from an EMBL/GenBank/DDBJ whole genome shotgun (WGS) entry which is preliminary data.</text>
</comment>
<name>A0ABW0P0Z2_9HYPH</name>
<dbReference type="Proteomes" id="UP001596060">
    <property type="component" value="Unassembled WGS sequence"/>
</dbReference>
<evidence type="ECO:0000313" key="1">
    <source>
        <dbReference type="EMBL" id="MFC5505352.1"/>
    </source>
</evidence>
<reference evidence="2" key="1">
    <citation type="journal article" date="2019" name="Int. J. Syst. Evol. Microbiol.">
        <title>The Global Catalogue of Microorganisms (GCM) 10K type strain sequencing project: providing services to taxonomists for standard genome sequencing and annotation.</title>
        <authorList>
            <consortium name="The Broad Institute Genomics Platform"/>
            <consortium name="The Broad Institute Genome Sequencing Center for Infectious Disease"/>
            <person name="Wu L."/>
            <person name="Ma J."/>
        </authorList>
    </citation>
    <scope>NUCLEOTIDE SEQUENCE [LARGE SCALE GENOMIC DNA]</scope>
    <source>
        <strain evidence="2">CCUG 43117</strain>
    </source>
</reference>
<proteinExistence type="predicted"/>
<sequence length="269" mass="29167">MEHLDRYKVHIAVDGFDSTTPVTGSGVSDLTVAQVEPIGTCELSAGDPSPIGRCPQTGDLVYLDREVDRIRLHAQEMFDLLVDMLTPGATSAAVISDGRKLLAKLGRDVMAVENLLMHHRLGYRTDFLTSIANDTLNDSDPQGVPLIIQKARALVEPVYDYRSAAEEAGWSIGPDDTDDGTFGYSGHGRFARAFKSANEAARVCCELNNIEAAEIPLEHWLVDERLGASLAAHGERVDLSFPGGPIWVRPARRGHLKKDPALLSIAKAA</sequence>